<evidence type="ECO:0000313" key="4">
    <source>
        <dbReference type="Proteomes" id="UP001500731"/>
    </source>
</evidence>
<organism evidence="3 4">
    <name type="scientific">Microbacterium panaciterrae</name>
    <dbReference type="NCBI Taxonomy" id="985759"/>
    <lineage>
        <taxon>Bacteria</taxon>
        <taxon>Bacillati</taxon>
        <taxon>Actinomycetota</taxon>
        <taxon>Actinomycetes</taxon>
        <taxon>Micrococcales</taxon>
        <taxon>Microbacteriaceae</taxon>
        <taxon>Microbacterium</taxon>
    </lineage>
</organism>
<dbReference type="Gene3D" id="2.60.120.10">
    <property type="entry name" value="Jelly Rolls"/>
    <property type="match status" value="1"/>
</dbReference>
<proteinExistence type="predicted"/>
<dbReference type="SUPFAM" id="SSF51182">
    <property type="entry name" value="RmlC-like cupins"/>
    <property type="match status" value="1"/>
</dbReference>
<feature type="domain" description="Cupin type-2" evidence="2">
    <location>
        <begin position="57"/>
        <end position="122"/>
    </location>
</feature>
<dbReference type="InterPro" id="IPR013096">
    <property type="entry name" value="Cupin_2"/>
</dbReference>
<protein>
    <recommendedName>
        <fullName evidence="2">Cupin type-2 domain-containing protein</fullName>
    </recommendedName>
</protein>
<evidence type="ECO:0000256" key="1">
    <source>
        <dbReference type="ARBA" id="ARBA00022723"/>
    </source>
</evidence>
<comment type="caution">
    <text evidence="3">The sequence shown here is derived from an EMBL/GenBank/DDBJ whole genome shotgun (WGS) entry which is preliminary data.</text>
</comment>
<name>A0ABP8P1R2_9MICO</name>
<dbReference type="InterPro" id="IPR011051">
    <property type="entry name" value="RmlC_Cupin_sf"/>
</dbReference>
<keyword evidence="1" id="KW-0479">Metal-binding</keyword>
<keyword evidence="4" id="KW-1185">Reference proteome</keyword>
<dbReference type="Pfam" id="PF07883">
    <property type="entry name" value="Cupin_2"/>
    <property type="match status" value="1"/>
</dbReference>
<evidence type="ECO:0000259" key="2">
    <source>
        <dbReference type="Pfam" id="PF07883"/>
    </source>
</evidence>
<accession>A0ABP8P1R2</accession>
<dbReference type="PANTHER" id="PTHR35848:SF6">
    <property type="entry name" value="CUPIN TYPE-2 DOMAIN-CONTAINING PROTEIN"/>
    <property type="match status" value="1"/>
</dbReference>
<dbReference type="Proteomes" id="UP001500731">
    <property type="component" value="Unassembled WGS sequence"/>
</dbReference>
<evidence type="ECO:0000313" key="3">
    <source>
        <dbReference type="EMBL" id="GAA4478121.1"/>
    </source>
</evidence>
<dbReference type="InterPro" id="IPR051610">
    <property type="entry name" value="GPI/OXD"/>
</dbReference>
<dbReference type="EMBL" id="BAABGP010000003">
    <property type="protein sequence ID" value="GAA4478121.1"/>
    <property type="molecule type" value="Genomic_DNA"/>
</dbReference>
<dbReference type="InterPro" id="IPR014710">
    <property type="entry name" value="RmlC-like_jellyroll"/>
</dbReference>
<sequence length="136" mass="14834">MGRQPAGLSRLVHNAHDIGFSDLSKVGLRGQQDQGQVCNLISRELSGSEDLNVSLGRILPGQHHLCHHHPDASEFYVVISGTPIVHLDGTDYRARPGDGIYIPRGTSHGITNDTEENVELVVGMSKPADWEFVSDE</sequence>
<reference evidence="4" key="1">
    <citation type="journal article" date="2019" name="Int. J. Syst. Evol. Microbiol.">
        <title>The Global Catalogue of Microorganisms (GCM) 10K type strain sequencing project: providing services to taxonomists for standard genome sequencing and annotation.</title>
        <authorList>
            <consortium name="The Broad Institute Genomics Platform"/>
            <consortium name="The Broad Institute Genome Sequencing Center for Infectious Disease"/>
            <person name="Wu L."/>
            <person name="Ma J."/>
        </authorList>
    </citation>
    <scope>NUCLEOTIDE SEQUENCE [LARGE SCALE GENOMIC DNA]</scope>
    <source>
        <strain evidence="4">JCM 17839</strain>
    </source>
</reference>
<dbReference type="PANTHER" id="PTHR35848">
    <property type="entry name" value="OXALATE-BINDING PROTEIN"/>
    <property type="match status" value="1"/>
</dbReference>
<gene>
    <name evidence="3" type="ORF">GCM10023171_01780</name>
</gene>
<dbReference type="RefSeq" id="WP_345183404.1">
    <property type="nucleotide sequence ID" value="NZ_BAABGP010000003.1"/>
</dbReference>